<dbReference type="PANTHER" id="PTHR47572:SF4">
    <property type="entry name" value="LACTONASE DRP35"/>
    <property type="match status" value="1"/>
</dbReference>
<dbReference type="GO" id="GO:0004341">
    <property type="term" value="F:gluconolactonase activity"/>
    <property type="evidence" value="ECO:0007669"/>
    <property type="project" value="UniProtKB-EC"/>
</dbReference>
<comment type="caution">
    <text evidence="3">The sequence shown here is derived from an EMBL/GenBank/DDBJ whole genome shotgun (WGS) entry which is preliminary data.</text>
</comment>
<gene>
    <name evidence="3" type="ORF">QE440_003925</name>
</gene>
<dbReference type="Pfam" id="PF08450">
    <property type="entry name" value="SGL"/>
    <property type="match status" value="1"/>
</dbReference>
<dbReference type="InterPro" id="IPR013658">
    <property type="entry name" value="SGL"/>
</dbReference>
<dbReference type="Proteomes" id="UP001268036">
    <property type="component" value="Unassembled WGS sequence"/>
</dbReference>
<dbReference type="RefSeq" id="WP_309761124.1">
    <property type="nucleotide sequence ID" value="NZ_JAVJAF010000001.1"/>
</dbReference>
<evidence type="ECO:0000259" key="2">
    <source>
        <dbReference type="Pfam" id="PF08450"/>
    </source>
</evidence>
<evidence type="ECO:0000313" key="3">
    <source>
        <dbReference type="EMBL" id="MDR6236184.1"/>
    </source>
</evidence>
<dbReference type="SUPFAM" id="SSF63829">
    <property type="entry name" value="Calcium-dependent phosphotriesterase"/>
    <property type="match status" value="1"/>
</dbReference>
<dbReference type="Gene3D" id="2.120.10.30">
    <property type="entry name" value="TolB, C-terminal domain"/>
    <property type="match status" value="1"/>
</dbReference>
<sequence length="342" mass="36641">MAKRATFRREVVLLTGALTLSTGVSSADASGPVRVQALSPVFTRLVDSAPSVDIIETKAHWAEGPLCLPNGDLIWSDVEGNSVMRWAAGGTPQVWLEPSDHQNGHALDLQGRVVAASHGKRAIVRREDDGKWKIVVDSYQGEPLNSPNDLVVASDGAIWFSDPEFGIKNPKQGYGGTPRQGGDFLYRYDPASRNLKRLDVPGLKSPNGLAFSPDEKFLYVADSQLAHDFDNPQLAHQILRYTVEGDSLSDEQVFAKVTPGIPDGLKVDGLGNVWSSSREGVQVFSPSGSLLGKLLIDAKDTGNLAFCTQGSHNWLYVTAANLVLRISVKVGGAGVAAVSSPE</sequence>
<organism evidence="3 4">
    <name type="scientific">Pseudomonas oryzihabitans</name>
    <dbReference type="NCBI Taxonomy" id="47885"/>
    <lineage>
        <taxon>Bacteria</taxon>
        <taxon>Pseudomonadati</taxon>
        <taxon>Pseudomonadota</taxon>
        <taxon>Gammaproteobacteria</taxon>
        <taxon>Pseudomonadales</taxon>
        <taxon>Pseudomonadaceae</taxon>
        <taxon>Pseudomonas</taxon>
    </lineage>
</organism>
<accession>A0AAJ2BTJ3</accession>
<proteinExistence type="predicted"/>
<reference evidence="3" key="1">
    <citation type="submission" date="2023-08" db="EMBL/GenBank/DDBJ databases">
        <title>Functional and genomic diversity of the sorghum phyllosphere microbiome.</title>
        <authorList>
            <person name="Shade A."/>
        </authorList>
    </citation>
    <scope>NUCLEOTIDE SEQUENCE</scope>
    <source>
        <strain evidence="3">SORGH_AS_0201</strain>
    </source>
</reference>
<keyword evidence="1 3" id="KW-0378">Hydrolase</keyword>
<protein>
    <submittedName>
        <fullName evidence="3">Gluconolactonase</fullName>
        <ecNumber evidence="3">3.1.1.17</ecNumber>
    </submittedName>
</protein>
<name>A0AAJ2BTJ3_9PSED</name>
<evidence type="ECO:0000256" key="1">
    <source>
        <dbReference type="ARBA" id="ARBA00022801"/>
    </source>
</evidence>
<dbReference type="InterPro" id="IPR011042">
    <property type="entry name" value="6-blade_b-propeller_TolB-like"/>
</dbReference>
<dbReference type="EC" id="3.1.1.17" evidence="3"/>
<dbReference type="InterPro" id="IPR051262">
    <property type="entry name" value="SMP-30/CGR1_Lactonase"/>
</dbReference>
<dbReference type="AlphaFoldDB" id="A0AAJ2BTJ3"/>
<feature type="domain" description="SMP-30/Gluconolactonase/LRE-like region" evidence="2">
    <location>
        <begin position="61"/>
        <end position="320"/>
    </location>
</feature>
<dbReference type="EMBL" id="JAVJAF010000001">
    <property type="protein sequence ID" value="MDR6236184.1"/>
    <property type="molecule type" value="Genomic_DNA"/>
</dbReference>
<dbReference type="PANTHER" id="PTHR47572">
    <property type="entry name" value="LIPOPROTEIN-RELATED"/>
    <property type="match status" value="1"/>
</dbReference>
<evidence type="ECO:0000313" key="4">
    <source>
        <dbReference type="Proteomes" id="UP001268036"/>
    </source>
</evidence>